<dbReference type="PANTHER" id="PTHR47577">
    <property type="entry name" value="THAP DOMAIN-CONTAINING PROTEIN 6"/>
    <property type="match status" value="1"/>
</dbReference>
<evidence type="ECO:0000259" key="2">
    <source>
        <dbReference type="Pfam" id="PF21788"/>
    </source>
</evidence>
<dbReference type="InterPro" id="IPR048365">
    <property type="entry name" value="TNP-like_RNaseH_N"/>
</dbReference>
<proteinExistence type="evidence at transcript level"/>
<name>A0A1E1X2A5_9ACAR</name>
<feature type="domain" description="Transposable element P transposase-like GTP-binding insertion" evidence="2">
    <location>
        <begin position="203"/>
        <end position="316"/>
    </location>
</feature>
<dbReference type="AlphaFoldDB" id="A0A1E1X2A5"/>
<dbReference type="Pfam" id="PF21789">
    <property type="entry name" value="TNP-like_RNaseH_C"/>
    <property type="match status" value="1"/>
</dbReference>
<dbReference type="Pfam" id="PF21787">
    <property type="entry name" value="TNP-like_RNaseH_N"/>
    <property type="match status" value="1"/>
</dbReference>
<dbReference type="EMBL" id="GFAC01005795">
    <property type="protein sequence ID" value="JAT93393.1"/>
    <property type="molecule type" value="mRNA"/>
</dbReference>
<evidence type="ECO:0000259" key="1">
    <source>
        <dbReference type="Pfam" id="PF21787"/>
    </source>
</evidence>
<feature type="domain" description="Transposable element P transposase-like RNase H" evidence="1">
    <location>
        <begin position="40"/>
        <end position="173"/>
    </location>
</feature>
<dbReference type="Pfam" id="PF21788">
    <property type="entry name" value="TNP-like_GBD"/>
    <property type="match status" value="1"/>
</dbReference>
<reference evidence="4" key="1">
    <citation type="journal article" date="2017" name="Front. Cell. Infect. Microbiol.">
        <title>The Distinct Transcriptional Response of the Midgut of Amblyomma sculptum and Amblyomma aureolatum Ticks to Rickettsia rickettsii Correlates to Their Differences in Susceptibility to Infection.</title>
        <authorList>
            <person name="Martins L.A."/>
            <person name="Galletti M.F.B.M."/>
            <person name="Ribeiro J.M."/>
            <person name="Fujita A."/>
            <person name="Costa F.B."/>
            <person name="Labruna M.B."/>
            <person name="Daffre S."/>
            <person name="Fogaca A.C."/>
        </authorList>
    </citation>
    <scope>NUCLEOTIDE SEQUENCE</scope>
</reference>
<feature type="non-terminal residue" evidence="4">
    <location>
        <position position="569"/>
    </location>
</feature>
<protein>
    <recommendedName>
        <fullName evidence="5">Transposable element</fullName>
    </recommendedName>
</protein>
<evidence type="ECO:0000313" key="4">
    <source>
        <dbReference type="EMBL" id="JAT93393.1"/>
    </source>
</evidence>
<feature type="non-terminal residue" evidence="4">
    <location>
        <position position="1"/>
    </location>
</feature>
<dbReference type="InterPro" id="IPR048367">
    <property type="entry name" value="TNP-like_RNaseH_C"/>
</dbReference>
<accession>A0A1E1X2A5</accession>
<feature type="domain" description="Transposable element P transposase-like RNase H C-terminal" evidence="3">
    <location>
        <begin position="387"/>
        <end position="415"/>
    </location>
</feature>
<evidence type="ECO:0000259" key="3">
    <source>
        <dbReference type="Pfam" id="PF21789"/>
    </source>
</evidence>
<organism evidence="4">
    <name type="scientific">Amblyomma aureolatum</name>
    <dbReference type="NCBI Taxonomy" id="187763"/>
    <lineage>
        <taxon>Eukaryota</taxon>
        <taxon>Metazoa</taxon>
        <taxon>Ecdysozoa</taxon>
        <taxon>Arthropoda</taxon>
        <taxon>Chelicerata</taxon>
        <taxon>Arachnida</taxon>
        <taxon>Acari</taxon>
        <taxon>Parasitiformes</taxon>
        <taxon>Ixodida</taxon>
        <taxon>Ixodoidea</taxon>
        <taxon>Ixodidae</taxon>
        <taxon>Amblyomminae</taxon>
        <taxon>Amblyomma</taxon>
    </lineage>
</organism>
<dbReference type="PANTHER" id="PTHR47577:SF2">
    <property type="entry name" value="THAP DOMAIN CONTAINING 9"/>
    <property type="match status" value="1"/>
</dbReference>
<dbReference type="InterPro" id="IPR048366">
    <property type="entry name" value="TNP-like_GBD"/>
</dbReference>
<sequence>IVMNMKSPRLYEHIRKLKIMIVPSPSCLRTYVRKYKSGFGFNEEVLTAVAEKARTIDPYHRHGGILVDEMKLSENLTVDSKGQVQGFVDLSKYTSPGQEGAQCDHGLVILFQPFTGRWQQILGAFGARSNVKADVLAKIIVDTVICAEKSGLFVDFVTCDGAVWNRSMWKIFGVSGKLEKTVCKVKHPVDPSWYLHFLSDFPHLVKCVRNAVTSKGLLTPDGRVGSEYVKEACKCDTSSSVTLRAMPHVTMAVCQPNGFEKMRVNLAFTFFSDEVLRGLYVYNSQVEHSYGTGCTKATSAFVSMMRDLIDAMTSRYSKRGLRPDSKEVASIKRFLEFLATWEKTLPKQGGFLIESTAEGLRVTLTSTLSILLYVTKTLGFKYLMTSRLSQDALENLFGILRQMSGSNDHPTPTQFLISLNCLSFYSLARSPSSGNIPSAVLSSLLSPGAHTSPMKLQNKLDELLDVGRLNEVHEVIVACEALPEHAEIVGRKSDSRITYYVSGYVARKMLRKTKCSECSRLLLHPEDSSLLPAESCLTRYINRGGLLYPSESLADLVKAMEDAFTYCFS</sequence>
<evidence type="ECO:0008006" key="5">
    <source>
        <dbReference type="Google" id="ProtNLM"/>
    </source>
</evidence>